<dbReference type="OrthoDB" id="7225166at2"/>
<feature type="region of interest" description="Disordered" evidence="1">
    <location>
        <begin position="23"/>
        <end position="47"/>
    </location>
</feature>
<accession>A0A1B6VME8</accession>
<evidence type="ECO:0000313" key="3">
    <source>
        <dbReference type="EMBL" id="OAJ68384.1"/>
    </source>
</evidence>
<evidence type="ECO:0000313" key="4">
    <source>
        <dbReference type="Proteomes" id="UP000077786"/>
    </source>
</evidence>
<keyword evidence="2" id="KW-0732">Signal</keyword>
<name>A0A1B6VME8_9PROT</name>
<gene>
    <name evidence="3" type="ORF">A0123_01090</name>
</gene>
<feature type="signal peptide" evidence="2">
    <location>
        <begin position="1"/>
        <end position="28"/>
    </location>
</feature>
<comment type="caution">
    <text evidence="3">The sequence shown here is derived from an EMBL/GenBank/DDBJ whole genome shotgun (WGS) entry which is preliminary data.</text>
</comment>
<sequence>MRSFWLSLVVLPLLAACAEQPSAPSSSAAVPAPAQKIPPQDFAPGLAEEAPADGHKVLLNDPSAASNTPLCGTAQREANLAGSALYAQGLATTTSSCPQNACFEPLTGTFIAANGNKSVCR</sequence>
<protein>
    <submittedName>
        <fullName evidence="3">Uncharacterized protein</fullName>
    </submittedName>
</protein>
<evidence type="ECO:0000256" key="2">
    <source>
        <dbReference type="SAM" id="SignalP"/>
    </source>
</evidence>
<dbReference type="AlphaFoldDB" id="A0A1B6VME8"/>
<dbReference type="PROSITE" id="PS51257">
    <property type="entry name" value="PROKAR_LIPOPROTEIN"/>
    <property type="match status" value="1"/>
</dbReference>
<dbReference type="RefSeq" id="WP_064273942.1">
    <property type="nucleotide sequence ID" value="NZ_LUTU01000005.1"/>
</dbReference>
<feature type="compositionally biased region" description="Low complexity" evidence="1">
    <location>
        <begin position="23"/>
        <end position="34"/>
    </location>
</feature>
<feature type="chain" id="PRO_5008590279" evidence="2">
    <location>
        <begin position="29"/>
        <end position="121"/>
    </location>
</feature>
<dbReference type="Proteomes" id="UP000077786">
    <property type="component" value="Unassembled WGS sequence"/>
</dbReference>
<reference evidence="3 4" key="1">
    <citation type="submission" date="2016-03" db="EMBL/GenBank/DDBJ databases">
        <title>Draft genome sequence of Gluconobacter cerinus strain CECT 9110.</title>
        <authorList>
            <person name="Sainz F."/>
            <person name="Mas A."/>
            <person name="Torija M.J."/>
        </authorList>
    </citation>
    <scope>NUCLEOTIDE SEQUENCE [LARGE SCALE GENOMIC DNA]</scope>
    <source>
        <strain evidence="3 4">CECT 9110</strain>
    </source>
</reference>
<dbReference type="EMBL" id="LUTU01000005">
    <property type="protein sequence ID" value="OAJ68384.1"/>
    <property type="molecule type" value="Genomic_DNA"/>
</dbReference>
<proteinExistence type="predicted"/>
<evidence type="ECO:0000256" key="1">
    <source>
        <dbReference type="SAM" id="MobiDB-lite"/>
    </source>
</evidence>
<organism evidence="3 4">
    <name type="scientific">Gluconobacter cerinus</name>
    <dbReference type="NCBI Taxonomy" id="38307"/>
    <lineage>
        <taxon>Bacteria</taxon>
        <taxon>Pseudomonadati</taxon>
        <taxon>Pseudomonadota</taxon>
        <taxon>Alphaproteobacteria</taxon>
        <taxon>Acetobacterales</taxon>
        <taxon>Acetobacteraceae</taxon>
        <taxon>Gluconobacter</taxon>
    </lineage>
</organism>
<dbReference type="PATRIC" id="fig|38307.3.peg.1122"/>